<evidence type="ECO:0000313" key="3">
    <source>
        <dbReference type="EMBL" id="EST46898.1"/>
    </source>
</evidence>
<evidence type="ECO:0000256" key="2">
    <source>
        <dbReference type="SAM" id="MobiDB-lite"/>
    </source>
</evidence>
<accession>V6LRK5</accession>
<dbReference type="GO" id="GO:0042073">
    <property type="term" value="P:intraciliary transport"/>
    <property type="evidence" value="ECO:0007669"/>
    <property type="project" value="TreeGrafter"/>
</dbReference>
<evidence type="ECO:0000313" key="5">
    <source>
        <dbReference type="Proteomes" id="UP000018208"/>
    </source>
</evidence>
<dbReference type="SUPFAM" id="SSF48452">
    <property type="entry name" value="TPR-like"/>
    <property type="match status" value="3"/>
</dbReference>
<dbReference type="GO" id="GO:1905515">
    <property type="term" value="P:non-motile cilium assembly"/>
    <property type="evidence" value="ECO:0007669"/>
    <property type="project" value="TreeGrafter"/>
</dbReference>
<dbReference type="Proteomes" id="UP000018208">
    <property type="component" value="Unassembled WGS sequence"/>
</dbReference>
<feature type="compositionally biased region" description="Polar residues" evidence="2">
    <location>
        <begin position="1"/>
        <end position="11"/>
    </location>
</feature>
<keyword evidence="5" id="KW-1185">Reference proteome</keyword>
<dbReference type="PANTHER" id="PTHR44117:SF1">
    <property type="entry name" value="INTRAFLAGELLAR TRANSPORT PROTEIN 88 HOMOLOG"/>
    <property type="match status" value="1"/>
</dbReference>
<dbReference type="EMBL" id="AUWU02000007">
    <property type="protein sequence ID" value="KAH0571209.1"/>
    <property type="molecule type" value="Genomic_DNA"/>
</dbReference>
<reference evidence="3 4" key="1">
    <citation type="journal article" date="2014" name="PLoS Genet.">
        <title>The Genome of Spironucleus salmonicida Highlights a Fish Pathogen Adapted to Fluctuating Environments.</title>
        <authorList>
            <person name="Xu F."/>
            <person name="Jerlstrom-Hultqvist J."/>
            <person name="Einarsson E."/>
            <person name="Astvaldsson A."/>
            <person name="Svard S.G."/>
            <person name="Andersson J.O."/>
        </authorList>
    </citation>
    <scope>NUCLEOTIDE SEQUENCE</scope>
    <source>
        <strain evidence="4">ATCC 50377</strain>
    </source>
</reference>
<feature type="repeat" description="TPR" evidence="1">
    <location>
        <begin position="520"/>
        <end position="553"/>
    </location>
</feature>
<sequence length="818" mass="93347">MQPYRPTSSLKTGADMMARPMSSVKSAGYSKQNKEKSAFDGLPEEDNVSSPEKQAEQIEISIYQNIRDAMILCDQNQFSQAVAKLQESLSFLGQLKKIHIATQQQEIMQPSNMKLDCCIRRHVCKVFILAKQYDQALVQCERMLKQCEKQEMAEVRMTMGNIYFYKSDYEKAHRVYSMALDVAPPEYARLRQMIAQQIAITQVKLDRWNQAVDAIEENLIKSISLVNSKNEETDKINIYALMTKFKPIYTLIICYYAINDQRQMMEAFKRLIETCQLIGDNPDMFDDNDEDDNAYMGDNVMNNGGDDELDDLSRYNASVRHEQRSKLLSASRLLAPVICNKEIDGYERLADLLKEKGHQTLSLQVLMSKALYLLENNNFEQATTTMMDIDRIGLESALSMGINVPQQVLERSRNISLTIAAAAEQQKPQEEAAEALGIDKNLIKTNNKSQNYMDMEKERQLSAKKVVATDFVEKKNKIPYATFVPRGVHTNIAFIHYLKGDFEASFAHSTTAILVDPFDSFAKVNLGCTLAKLDRWDASLKEFDEAYEMNPDCLQAVYNSGLVYFKKQEYESALIQFTKVITRIPQQTDALFMSAECLIKLTKIEEAVVMLNSLQTYYLNYNTQDPCVFSRLGELHQILGEESQGAHYFKEAHRLVPYNLDIIKWLGSYYVRQELYEQARLCFEKGAQVDYLTPTWFLSAAACLRKTNQTREATEEYRKILKKWPACIDAIKYLIVCLQTLGQNDEANQWQGRLEKVQAGGLGQSNDNTLSNTKLETAQAARIADNKLKVVEDQPDMGNNEDLFGNDDVAGNLLNDQE</sequence>
<proteinExistence type="predicted"/>
<evidence type="ECO:0000313" key="4">
    <source>
        <dbReference type="EMBL" id="KAH0571209.1"/>
    </source>
</evidence>
<organism evidence="3">
    <name type="scientific">Spironucleus salmonicida</name>
    <dbReference type="NCBI Taxonomy" id="348837"/>
    <lineage>
        <taxon>Eukaryota</taxon>
        <taxon>Metamonada</taxon>
        <taxon>Diplomonadida</taxon>
        <taxon>Hexamitidae</taxon>
        <taxon>Hexamitinae</taxon>
        <taxon>Spironucleus</taxon>
    </lineage>
</organism>
<feature type="repeat" description="TPR" evidence="1">
    <location>
        <begin position="554"/>
        <end position="587"/>
    </location>
</feature>
<evidence type="ECO:0000256" key="1">
    <source>
        <dbReference type="PROSITE-ProRule" id="PRU00339"/>
    </source>
</evidence>
<dbReference type="Pfam" id="PF13174">
    <property type="entry name" value="TPR_6"/>
    <property type="match status" value="1"/>
</dbReference>
<keyword evidence="1" id="KW-0802">TPR repeat</keyword>
<dbReference type="Gene3D" id="1.25.40.10">
    <property type="entry name" value="Tetratricopeptide repeat domain"/>
    <property type="match status" value="2"/>
</dbReference>
<dbReference type="InterPro" id="IPR019734">
    <property type="entry name" value="TPR_rpt"/>
</dbReference>
<dbReference type="InterPro" id="IPR011990">
    <property type="entry name" value="TPR-like_helical_dom_sf"/>
</dbReference>
<feature type="region of interest" description="Disordered" evidence="2">
    <location>
        <begin position="796"/>
        <end position="818"/>
    </location>
</feature>
<dbReference type="GO" id="GO:0036064">
    <property type="term" value="C:ciliary basal body"/>
    <property type="evidence" value="ECO:0007669"/>
    <property type="project" value="TreeGrafter"/>
</dbReference>
<dbReference type="EMBL" id="KI546057">
    <property type="protein sequence ID" value="EST46898.1"/>
    <property type="molecule type" value="Genomic_DNA"/>
</dbReference>
<name>V6LRK5_9EUKA</name>
<dbReference type="VEuPathDB" id="GiardiaDB:SS50377_27509"/>
<feature type="region of interest" description="Disordered" evidence="2">
    <location>
        <begin position="1"/>
        <end position="54"/>
    </location>
</feature>
<dbReference type="OrthoDB" id="1926212at2759"/>
<keyword evidence="3" id="KW-0282">Flagellum</keyword>
<keyword evidence="3" id="KW-0969">Cilium</keyword>
<dbReference type="PROSITE" id="PS50005">
    <property type="entry name" value="TPR"/>
    <property type="match status" value="3"/>
</dbReference>
<keyword evidence="3" id="KW-0966">Cell projection</keyword>
<dbReference type="GO" id="GO:0005814">
    <property type="term" value="C:centriole"/>
    <property type="evidence" value="ECO:0007669"/>
    <property type="project" value="TreeGrafter"/>
</dbReference>
<reference evidence="4" key="2">
    <citation type="submission" date="2020-12" db="EMBL/GenBank/DDBJ databases">
        <title>New Spironucleus salmonicida genome in near-complete chromosomes.</title>
        <authorList>
            <person name="Xu F."/>
            <person name="Kurt Z."/>
            <person name="Jimenez-Gonzalez A."/>
            <person name="Astvaldsson A."/>
            <person name="Andersson J.O."/>
            <person name="Svard S.G."/>
        </authorList>
    </citation>
    <scope>NUCLEOTIDE SEQUENCE</scope>
    <source>
        <strain evidence="4">ATCC 50377</strain>
    </source>
</reference>
<dbReference type="GO" id="GO:0097546">
    <property type="term" value="C:ciliary base"/>
    <property type="evidence" value="ECO:0007669"/>
    <property type="project" value="TreeGrafter"/>
</dbReference>
<dbReference type="PANTHER" id="PTHR44117">
    <property type="entry name" value="INTRAFLAGELLAR TRANSPORT PROTEIN 88 HOMOLOG"/>
    <property type="match status" value="1"/>
</dbReference>
<protein>
    <submittedName>
        <fullName evidence="3">Intraflagellar transport protein 88</fullName>
    </submittedName>
</protein>
<dbReference type="GO" id="GO:0019894">
    <property type="term" value="F:kinesin binding"/>
    <property type="evidence" value="ECO:0007669"/>
    <property type="project" value="TreeGrafter"/>
</dbReference>
<dbReference type="AlphaFoldDB" id="V6LRK5"/>
<feature type="repeat" description="TPR" evidence="1">
    <location>
        <begin position="153"/>
        <end position="186"/>
    </location>
</feature>
<dbReference type="Pfam" id="PF13432">
    <property type="entry name" value="TPR_16"/>
    <property type="match status" value="1"/>
</dbReference>
<gene>
    <name evidence="3" type="ORF">SS50377_13051</name>
    <name evidence="4" type="ORF">SS50377_27509</name>
</gene>
<dbReference type="GO" id="GO:0097730">
    <property type="term" value="C:non-motile cilium"/>
    <property type="evidence" value="ECO:0007669"/>
    <property type="project" value="TreeGrafter"/>
</dbReference>
<dbReference type="SMART" id="SM00028">
    <property type="entry name" value="TPR"/>
    <property type="match status" value="7"/>
</dbReference>